<dbReference type="EMBL" id="FUWS01000007">
    <property type="protein sequence ID" value="SKA16434.1"/>
    <property type="molecule type" value="Genomic_DNA"/>
</dbReference>
<dbReference type="Proteomes" id="UP000190637">
    <property type="component" value="Unassembled WGS sequence"/>
</dbReference>
<dbReference type="RefSeq" id="WP_078762085.1">
    <property type="nucleotide sequence ID" value="NZ_FUWS01000007.1"/>
</dbReference>
<evidence type="ECO:0000313" key="1">
    <source>
        <dbReference type="EMBL" id="SKA16434.1"/>
    </source>
</evidence>
<name>A0A1T4RKB9_9ACTN</name>
<sequence length="157" mass="17556">MPVYVCSLIRNEPQAIPSGGYHVVRFPFGTAESYDAHGMHQVAQPDGYEITDWRKDDRSGLIWPSADGWADLYGLMYWESGDYTEVRSRFVRDPLDLSTGYDSTCTEDDARTPGGQYRAKHWGLFSHVGTPLALLVQHNAPGSLALTHAQFKVAIHI</sequence>
<evidence type="ECO:0000313" key="2">
    <source>
        <dbReference type="Proteomes" id="UP000190637"/>
    </source>
</evidence>
<reference evidence="1 2" key="1">
    <citation type="submission" date="2017-02" db="EMBL/GenBank/DDBJ databases">
        <authorList>
            <person name="Peterson S.W."/>
        </authorList>
    </citation>
    <scope>NUCLEOTIDE SEQUENCE [LARGE SCALE GENOMIC DNA]</scope>
    <source>
        <strain evidence="1 2">DSM 45154</strain>
    </source>
</reference>
<dbReference type="AlphaFoldDB" id="A0A1T4RKB9"/>
<accession>A0A1T4RKB9</accession>
<dbReference type="OrthoDB" id="3425831at2"/>
<protein>
    <submittedName>
        <fullName evidence="1">Uncharacterized protein</fullName>
    </submittedName>
</protein>
<keyword evidence="2" id="KW-1185">Reference proteome</keyword>
<gene>
    <name evidence="1" type="ORF">SAMN02745673_02764</name>
</gene>
<organism evidence="1 2">
    <name type="scientific">Marinactinospora thermotolerans DSM 45154</name>
    <dbReference type="NCBI Taxonomy" id="1122192"/>
    <lineage>
        <taxon>Bacteria</taxon>
        <taxon>Bacillati</taxon>
        <taxon>Actinomycetota</taxon>
        <taxon>Actinomycetes</taxon>
        <taxon>Streptosporangiales</taxon>
        <taxon>Nocardiopsidaceae</taxon>
        <taxon>Marinactinospora</taxon>
    </lineage>
</organism>
<proteinExistence type="predicted"/>